<dbReference type="eggNOG" id="ENOG5032IC1">
    <property type="taxonomic scope" value="Bacteria"/>
</dbReference>
<organism evidence="1 2">
    <name type="scientific">[Clostridium] citroniae WAL-17108</name>
    <dbReference type="NCBI Taxonomy" id="742733"/>
    <lineage>
        <taxon>Bacteria</taxon>
        <taxon>Bacillati</taxon>
        <taxon>Bacillota</taxon>
        <taxon>Clostridia</taxon>
        <taxon>Lachnospirales</taxon>
        <taxon>Lachnospiraceae</taxon>
        <taxon>Enterocloster</taxon>
    </lineage>
</organism>
<dbReference type="AlphaFoldDB" id="G5HPZ5"/>
<name>G5HPZ5_9FIRM</name>
<evidence type="ECO:0000313" key="1">
    <source>
        <dbReference type="EMBL" id="EHE96414.1"/>
    </source>
</evidence>
<dbReference type="RefSeq" id="WP_007867716.1">
    <property type="nucleotide sequence ID" value="NZ_JH376428.1"/>
</dbReference>
<reference evidence="1 2" key="1">
    <citation type="submission" date="2011-08" db="EMBL/GenBank/DDBJ databases">
        <title>The Genome Sequence of Clostridium citroniae WAL-17108.</title>
        <authorList>
            <consortium name="The Broad Institute Genome Sequencing Platform"/>
            <person name="Earl A."/>
            <person name="Ward D."/>
            <person name="Feldgarden M."/>
            <person name="Gevers D."/>
            <person name="Finegold S.M."/>
            <person name="Summanen P.H."/>
            <person name="Molitoris D.R."/>
            <person name="Vaisanen M.L."/>
            <person name="Daigneault M."/>
            <person name="Allen-Vercoe E."/>
            <person name="Young S.K."/>
            <person name="Zeng Q."/>
            <person name="Gargeya S."/>
            <person name="Fitzgerald M."/>
            <person name="Haas B."/>
            <person name="Abouelleil A."/>
            <person name="Alvarado L."/>
            <person name="Arachchi H.M."/>
            <person name="Berlin A."/>
            <person name="Brown A."/>
            <person name="Chapman S.B."/>
            <person name="Chen Z."/>
            <person name="Dunbar C."/>
            <person name="Freedman E."/>
            <person name="Gearin G."/>
            <person name="Gellesch M."/>
            <person name="Goldberg J."/>
            <person name="Griggs A."/>
            <person name="Gujja S."/>
            <person name="Heiman D."/>
            <person name="Howarth C."/>
            <person name="Larson L."/>
            <person name="Lui A."/>
            <person name="MacDonald P.J.P."/>
            <person name="Montmayeur A."/>
            <person name="Murphy C."/>
            <person name="Neiman D."/>
            <person name="Pearson M."/>
            <person name="Priest M."/>
            <person name="Roberts A."/>
            <person name="Saif S."/>
            <person name="Shea T."/>
            <person name="Shenoy N."/>
            <person name="Sisk P."/>
            <person name="Stolte C."/>
            <person name="Sykes S."/>
            <person name="Wortman J."/>
            <person name="Nusbaum C."/>
            <person name="Birren B."/>
        </authorList>
    </citation>
    <scope>NUCLEOTIDE SEQUENCE [LARGE SCALE GENOMIC DNA]</scope>
    <source>
        <strain evidence="1 2">WAL-17108</strain>
    </source>
</reference>
<dbReference type="Proteomes" id="UP000003763">
    <property type="component" value="Unassembled WGS sequence"/>
</dbReference>
<gene>
    <name evidence="1" type="ORF">HMPREF9469_04657</name>
</gene>
<sequence>MDCLWGELYGSINADLWAGVISEEQANYLRAKYLYEEQERACENAEGVER</sequence>
<proteinExistence type="predicted"/>
<protein>
    <submittedName>
        <fullName evidence="1">Uncharacterized protein</fullName>
    </submittedName>
</protein>
<dbReference type="PATRIC" id="fig|742733.3.peg.4818"/>
<evidence type="ECO:0000313" key="2">
    <source>
        <dbReference type="Proteomes" id="UP000003763"/>
    </source>
</evidence>
<dbReference type="EMBL" id="ADLJ01000039">
    <property type="protein sequence ID" value="EHE96414.1"/>
    <property type="molecule type" value="Genomic_DNA"/>
</dbReference>
<dbReference type="HOGENOM" id="CLU_3116320_0_0_9"/>
<comment type="caution">
    <text evidence="1">The sequence shown here is derived from an EMBL/GenBank/DDBJ whole genome shotgun (WGS) entry which is preliminary data.</text>
</comment>
<accession>G5HPZ5</accession>